<evidence type="ECO:0000256" key="12">
    <source>
        <dbReference type="SAM" id="SignalP"/>
    </source>
</evidence>
<evidence type="ECO:0000313" key="14">
    <source>
        <dbReference type="Proteomes" id="UP000029121"/>
    </source>
</evidence>
<keyword evidence="10" id="KW-0675">Receptor</keyword>
<evidence type="ECO:0000256" key="11">
    <source>
        <dbReference type="ARBA" id="ARBA00023180"/>
    </source>
</evidence>
<keyword evidence="3" id="KW-1003">Cell membrane</keyword>
<organism evidence="13 14">
    <name type="scientific">Capsella rubella</name>
    <dbReference type="NCBI Taxonomy" id="81985"/>
    <lineage>
        <taxon>Eukaryota</taxon>
        <taxon>Viridiplantae</taxon>
        <taxon>Streptophyta</taxon>
        <taxon>Embryophyta</taxon>
        <taxon>Tracheophyta</taxon>
        <taxon>Spermatophyta</taxon>
        <taxon>Magnoliopsida</taxon>
        <taxon>eudicotyledons</taxon>
        <taxon>Gunneridae</taxon>
        <taxon>Pentapetalae</taxon>
        <taxon>rosids</taxon>
        <taxon>malvids</taxon>
        <taxon>Brassicales</taxon>
        <taxon>Brassicaceae</taxon>
        <taxon>Camelineae</taxon>
        <taxon>Capsella</taxon>
    </lineage>
</organism>
<dbReference type="PRINTS" id="PR00019">
    <property type="entry name" value="LEURICHRPT"/>
</dbReference>
<sequence>MAMPFHALCFCFVLSFSVTTLFSLPYRRSDQVETLLAFKNETESSCISVTMSWIIDAIYFDGVEFDNDTGVVTSLDLRGACLTGPLKANSSLFRFHHLRYLDLSYNYFYPSLFPSEFGRLTSLRFLNLKSSGFVGNVPSLINNLSHLTHLDLSFNKFNSSFPLLYNLTKLSSLDLSNNRFKGKVPEWLWNLPSLKAMILSHNSFNSFEGSSEVFLHSPLVYLYLNSNAFRGYFPMIPQSMRYIVASNNKFTGEIPRSLCNPRNLTFLDLSNNKFSGSVPRCLSKSLTVLNLRDNNLERLSDIFYRSNSLKALDVGHNHITGKLTRSLVNCTSLEVLNVESNRITDTFPFWLKALPNLQVIIIRTNRFYGPISSPPNPLSFPKLHIIDISRNNFTGSLPPDYFVNWSATLVNIPQDHQRRPEYMGDSYSLGFQPSMYVANKGLHIKLEKILRTFGVIDFSGNRLEGQIPESIGLLKSLIVFDLSNNSFTGYIPSSLGKLTNLESLDLSRNQLSRRIPQELATLTFLEYINLAHNRLTGQIPQSTQIGGQNKSSFEDNLDLCGLPILKDCFGENVPPTTTLTQHSKPWKQEQVLNWKAAAIGYGPGLLFGVAIGQMISSYKPMLFFKLFRL</sequence>
<evidence type="ECO:0000256" key="8">
    <source>
        <dbReference type="ARBA" id="ARBA00022989"/>
    </source>
</evidence>
<dbReference type="EMBL" id="KB870805">
    <property type="protein sequence ID" value="EOA38983.1"/>
    <property type="molecule type" value="Genomic_DNA"/>
</dbReference>
<evidence type="ECO:0000256" key="1">
    <source>
        <dbReference type="ARBA" id="ARBA00004251"/>
    </source>
</evidence>
<dbReference type="Pfam" id="PF00560">
    <property type="entry name" value="LRR_1"/>
    <property type="match status" value="4"/>
</dbReference>
<gene>
    <name evidence="13" type="ORF">CARUB_v10011495mg</name>
</gene>
<dbReference type="InterPro" id="IPR046956">
    <property type="entry name" value="RLP23-like"/>
</dbReference>
<evidence type="ECO:0000256" key="9">
    <source>
        <dbReference type="ARBA" id="ARBA00023136"/>
    </source>
</evidence>
<dbReference type="PANTHER" id="PTHR48061">
    <property type="entry name" value="LEUCINE-RICH REPEAT RECEPTOR PROTEIN KINASE EMS1-LIKE-RELATED"/>
    <property type="match status" value="1"/>
</dbReference>
<feature type="chain" id="PRO_5004343656" description="Leucine-rich repeat-containing N-terminal plant-type domain-containing protein" evidence="12">
    <location>
        <begin position="24"/>
        <end position="629"/>
    </location>
</feature>
<evidence type="ECO:0000313" key="13">
    <source>
        <dbReference type="EMBL" id="EOA38983.1"/>
    </source>
</evidence>
<dbReference type="InterPro" id="IPR032675">
    <property type="entry name" value="LRR_dom_sf"/>
</dbReference>
<dbReference type="PANTHER" id="PTHR48061:SF2">
    <property type="entry name" value="RECEPTOR LIKE PROTEIN 30-LIKE"/>
    <property type="match status" value="1"/>
</dbReference>
<evidence type="ECO:0000256" key="6">
    <source>
        <dbReference type="ARBA" id="ARBA00022729"/>
    </source>
</evidence>
<keyword evidence="14" id="KW-1185">Reference proteome</keyword>
<reference evidence="14" key="1">
    <citation type="journal article" date="2013" name="Nat. Genet.">
        <title>The Capsella rubella genome and the genomic consequences of rapid mating system evolution.</title>
        <authorList>
            <person name="Slotte T."/>
            <person name="Hazzouri K.M."/>
            <person name="Agren J.A."/>
            <person name="Koenig D."/>
            <person name="Maumus F."/>
            <person name="Guo Y.L."/>
            <person name="Steige K."/>
            <person name="Platts A.E."/>
            <person name="Escobar J.S."/>
            <person name="Newman L.K."/>
            <person name="Wang W."/>
            <person name="Mandakova T."/>
            <person name="Vello E."/>
            <person name="Smith L.M."/>
            <person name="Henz S.R."/>
            <person name="Steffen J."/>
            <person name="Takuno S."/>
            <person name="Brandvain Y."/>
            <person name="Coop G."/>
            <person name="Andolfatto P."/>
            <person name="Hu T.T."/>
            <person name="Blanchette M."/>
            <person name="Clark R.M."/>
            <person name="Quesneville H."/>
            <person name="Nordborg M."/>
            <person name="Gaut B.S."/>
            <person name="Lysak M.A."/>
            <person name="Jenkins J."/>
            <person name="Grimwood J."/>
            <person name="Chapman J."/>
            <person name="Prochnik S."/>
            <person name="Shu S."/>
            <person name="Rokhsar D."/>
            <person name="Schmutz J."/>
            <person name="Weigel D."/>
            <person name="Wright S.I."/>
        </authorList>
    </citation>
    <scope>NUCLEOTIDE SEQUENCE [LARGE SCALE GENOMIC DNA]</scope>
    <source>
        <strain evidence="14">cv. Monte Gargano</strain>
    </source>
</reference>
<dbReference type="Pfam" id="PF13855">
    <property type="entry name" value="LRR_8"/>
    <property type="match status" value="2"/>
</dbReference>
<dbReference type="FunFam" id="3.80.10.10:FF:000383">
    <property type="entry name" value="Leucine-rich repeat receptor protein kinase EMS1"/>
    <property type="match status" value="1"/>
</dbReference>
<dbReference type="InterPro" id="IPR003591">
    <property type="entry name" value="Leu-rich_rpt_typical-subtyp"/>
</dbReference>
<dbReference type="SUPFAM" id="SSF52047">
    <property type="entry name" value="RNI-like"/>
    <property type="match status" value="1"/>
</dbReference>
<keyword evidence="6 12" id="KW-0732">Signal</keyword>
<feature type="signal peptide" evidence="12">
    <location>
        <begin position="1"/>
        <end position="23"/>
    </location>
</feature>
<dbReference type="STRING" id="81985.R0IPA3"/>
<evidence type="ECO:0000256" key="4">
    <source>
        <dbReference type="ARBA" id="ARBA00022614"/>
    </source>
</evidence>
<dbReference type="Pfam" id="PF13516">
    <property type="entry name" value="LRR_6"/>
    <property type="match status" value="2"/>
</dbReference>
<evidence type="ECO:0000256" key="7">
    <source>
        <dbReference type="ARBA" id="ARBA00022737"/>
    </source>
</evidence>
<evidence type="ECO:0008006" key="15">
    <source>
        <dbReference type="Google" id="ProtNLM"/>
    </source>
</evidence>
<evidence type="ECO:0000256" key="10">
    <source>
        <dbReference type="ARBA" id="ARBA00023170"/>
    </source>
</evidence>
<dbReference type="Proteomes" id="UP000029121">
    <property type="component" value="Unassembled WGS sequence"/>
</dbReference>
<keyword evidence="5" id="KW-0812">Transmembrane</keyword>
<keyword evidence="8" id="KW-1133">Transmembrane helix</keyword>
<keyword evidence="9" id="KW-0472">Membrane</keyword>
<dbReference type="AlphaFoldDB" id="R0IPA3"/>
<dbReference type="OrthoDB" id="1088021at2759"/>
<evidence type="ECO:0000256" key="3">
    <source>
        <dbReference type="ARBA" id="ARBA00022475"/>
    </source>
</evidence>
<evidence type="ECO:0000256" key="2">
    <source>
        <dbReference type="ARBA" id="ARBA00009592"/>
    </source>
</evidence>
<protein>
    <recommendedName>
        <fullName evidence="15">Leucine-rich repeat-containing N-terminal plant-type domain-containing protein</fullName>
    </recommendedName>
</protein>
<dbReference type="eggNOG" id="KOG0619">
    <property type="taxonomic scope" value="Eukaryota"/>
</dbReference>
<comment type="similarity">
    <text evidence="2">Belongs to the RLP family.</text>
</comment>
<dbReference type="Gene3D" id="3.80.10.10">
    <property type="entry name" value="Ribonuclease Inhibitor"/>
    <property type="match status" value="2"/>
</dbReference>
<name>R0IPA3_9BRAS</name>
<dbReference type="InterPro" id="IPR001611">
    <property type="entry name" value="Leu-rich_rpt"/>
</dbReference>
<accession>R0IPA3</accession>
<keyword evidence="11" id="KW-0325">Glycoprotein</keyword>
<keyword evidence="7" id="KW-0677">Repeat</keyword>
<dbReference type="KEGG" id="crb:17899605"/>
<dbReference type="FunFam" id="3.80.10.10:FF:000213">
    <property type="entry name" value="Tyrosine-sulfated glycopeptide receptor 1"/>
    <property type="match status" value="1"/>
</dbReference>
<dbReference type="GO" id="GO:0005886">
    <property type="term" value="C:plasma membrane"/>
    <property type="evidence" value="ECO:0007669"/>
    <property type="project" value="UniProtKB-SubCell"/>
</dbReference>
<proteinExistence type="inferred from homology"/>
<comment type="subcellular location">
    <subcellularLocation>
        <location evidence="1">Cell membrane</location>
        <topology evidence="1">Single-pass type I membrane protein</topology>
    </subcellularLocation>
</comment>
<keyword evidence="4" id="KW-0433">Leucine-rich repeat</keyword>
<dbReference type="SMART" id="SM00369">
    <property type="entry name" value="LRR_TYP"/>
    <property type="match status" value="7"/>
</dbReference>
<evidence type="ECO:0000256" key="5">
    <source>
        <dbReference type="ARBA" id="ARBA00022692"/>
    </source>
</evidence>
<dbReference type="PROSITE" id="PS51450">
    <property type="entry name" value="LRR"/>
    <property type="match status" value="2"/>
</dbReference>